<dbReference type="EMBL" id="LQZP01000394">
    <property type="protein sequence ID" value="KXT89681.1"/>
    <property type="molecule type" value="Genomic_DNA"/>
</dbReference>
<protein>
    <submittedName>
        <fullName evidence="1">Uncharacterized protein</fullName>
    </submittedName>
</protein>
<evidence type="ECO:0000313" key="2">
    <source>
        <dbReference type="Proteomes" id="UP000070053"/>
    </source>
</evidence>
<dbReference type="Proteomes" id="UP000070053">
    <property type="component" value="Unassembled WGS sequence"/>
</dbReference>
<gene>
    <name evidence="1" type="ORF">SORDD21_01646</name>
</gene>
<proteinExistence type="predicted"/>
<dbReference type="PATRIC" id="fig|1303.81.peg.2006"/>
<name>A0A139PI18_STROR</name>
<comment type="caution">
    <text evidence="1">The sequence shown here is derived from an EMBL/GenBank/DDBJ whole genome shotgun (WGS) entry which is preliminary data.</text>
</comment>
<organism evidence="1 2">
    <name type="scientific">Streptococcus oralis</name>
    <dbReference type="NCBI Taxonomy" id="1303"/>
    <lineage>
        <taxon>Bacteria</taxon>
        <taxon>Bacillati</taxon>
        <taxon>Bacillota</taxon>
        <taxon>Bacilli</taxon>
        <taxon>Lactobacillales</taxon>
        <taxon>Streptococcaceae</taxon>
        <taxon>Streptococcus</taxon>
    </lineage>
</organism>
<evidence type="ECO:0000313" key="1">
    <source>
        <dbReference type="EMBL" id="KXT89681.1"/>
    </source>
</evidence>
<accession>A0A139PI18</accession>
<dbReference type="AlphaFoldDB" id="A0A139PI18"/>
<sequence>MDCFVDEFEELQIGALSLFGHYFDGLDLSTRFLNIESGLTKACVHNIIK</sequence>
<reference evidence="1 2" key="1">
    <citation type="submission" date="2016-01" db="EMBL/GenBank/DDBJ databases">
        <title>Highly variable Streptococcus oralis are common among viridans streptococci isolated from primates.</title>
        <authorList>
            <person name="Denapaite D."/>
            <person name="Rieger M."/>
            <person name="Koendgen S."/>
            <person name="Brueckner R."/>
            <person name="Ochigava I."/>
            <person name="Kappeler P."/>
            <person name="Maetz-Rensing K."/>
            <person name="Leendertz F."/>
            <person name="Hakenbeck R."/>
        </authorList>
    </citation>
    <scope>NUCLEOTIDE SEQUENCE [LARGE SCALE GENOMIC DNA]</scope>
    <source>
        <strain evidence="1 2">DD21</strain>
    </source>
</reference>